<evidence type="ECO:0000313" key="3">
    <source>
        <dbReference type="Proteomes" id="UP001597519"/>
    </source>
</evidence>
<protein>
    <submittedName>
        <fullName evidence="2">Uncharacterized protein</fullName>
    </submittedName>
</protein>
<dbReference type="RefSeq" id="WP_377772544.1">
    <property type="nucleotide sequence ID" value="NZ_JBHUOQ010000001.1"/>
</dbReference>
<evidence type="ECO:0000256" key="1">
    <source>
        <dbReference type="SAM" id="Coils"/>
    </source>
</evidence>
<keyword evidence="1" id="KW-0175">Coiled coil</keyword>
<sequence>MENLESLRYSKQYILFEDEQTKIYKKINDQNSTETVDKYLWDPVTTITESIVDDEKFYLIQHDDQKLGWINLKKSIQVFRFEPETYRFLDQNFKAHEINLKIGIDKDFRTHFNNKLLTVKSEINIDGTRLFSVFVKNKFFGFHPIEYFEKMIECDIPVDSNILKDKAMYKVSSLKSPTTEEVKIENPRLVTVFKNSKIGRVKVNNKQFFWIELYGMDDLINGLDEEKEKERSINQKILDDIFYGIKIERNQSKEIVKTILSAKKYMKAKKKNNLSSYISDDNNDEQITALKKEIKLVKESNNKLEKQIKLGETRLNQQRDYNSRLEQQRDKYKQRMQLVEEKLKKIVEKNNKK</sequence>
<comment type="caution">
    <text evidence="2">The sequence shown here is derived from an EMBL/GenBank/DDBJ whole genome shotgun (WGS) entry which is preliminary data.</text>
</comment>
<dbReference type="EMBL" id="JBHUOQ010000001">
    <property type="protein sequence ID" value="MFD2830015.1"/>
    <property type="molecule type" value="Genomic_DNA"/>
</dbReference>
<feature type="coiled-coil region" evidence="1">
    <location>
        <begin position="287"/>
        <end position="349"/>
    </location>
</feature>
<keyword evidence="3" id="KW-1185">Reference proteome</keyword>
<gene>
    <name evidence="2" type="ORF">ACFSX4_05990</name>
</gene>
<reference evidence="3" key="1">
    <citation type="journal article" date="2019" name="Int. J. Syst. Evol. Microbiol.">
        <title>The Global Catalogue of Microorganisms (GCM) 10K type strain sequencing project: providing services to taxonomists for standard genome sequencing and annotation.</title>
        <authorList>
            <consortium name="The Broad Institute Genomics Platform"/>
            <consortium name="The Broad Institute Genome Sequencing Center for Infectious Disease"/>
            <person name="Wu L."/>
            <person name="Ma J."/>
        </authorList>
    </citation>
    <scope>NUCLEOTIDE SEQUENCE [LARGE SCALE GENOMIC DNA]</scope>
    <source>
        <strain evidence="3">KCTC 33575</strain>
    </source>
</reference>
<accession>A0ABW5WT97</accession>
<proteinExistence type="predicted"/>
<evidence type="ECO:0000313" key="2">
    <source>
        <dbReference type="EMBL" id="MFD2830015.1"/>
    </source>
</evidence>
<dbReference type="SUPFAM" id="SSF82057">
    <property type="entry name" value="Prokaryotic SH3-related domain"/>
    <property type="match status" value="1"/>
</dbReference>
<dbReference type="Proteomes" id="UP001597519">
    <property type="component" value="Unassembled WGS sequence"/>
</dbReference>
<organism evidence="2 3">
    <name type="scientific">Corticicoccus populi</name>
    <dbReference type="NCBI Taxonomy" id="1812821"/>
    <lineage>
        <taxon>Bacteria</taxon>
        <taxon>Bacillati</taxon>
        <taxon>Bacillota</taxon>
        <taxon>Bacilli</taxon>
        <taxon>Bacillales</taxon>
        <taxon>Staphylococcaceae</taxon>
        <taxon>Corticicoccus</taxon>
    </lineage>
</organism>
<name>A0ABW5WT97_9STAP</name>